<dbReference type="Proteomes" id="UP000005237">
    <property type="component" value="Unassembled WGS sequence"/>
</dbReference>
<reference evidence="3" key="1">
    <citation type="submission" date="2010-08" db="EMBL/GenBank/DDBJ databases">
        <authorList>
            <consortium name="Caenorhabditis japonica Sequencing Consortium"/>
            <person name="Wilson R.K."/>
        </authorList>
    </citation>
    <scope>NUCLEOTIDE SEQUENCE [LARGE SCALE GENOMIC DNA]</scope>
    <source>
        <strain evidence="3">DF5081</strain>
    </source>
</reference>
<sequence length="121" mass="14212">MYNEIILRVVRAILGCRENGGVLEVISPGSKDAWWRNATLLLVGSSQCTKRYWECVNEVLEKKGEKKLKAVKTSEKTKHHEQEERTTQKEAVRSHKMGFHRRKSLKNEPYRKKTTYLPEKR</sequence>
<evidence type="ECO:0000313" key="3">
    <source>
        <dbReference type="Proteomes" id="UP000005237"/>
    </source>
</evidence>
<evidence type="ECO:0000256" key="1">
    <source>
        <dbReference type="SAM" id="MobiDB-lite"/>
    </source>
</evidence>
<dbReference type="AlphaFoldDB" id="A0A8R1E3Z3"/>
<dbReference type="EnsemblMetazoa" id="CJA21571.1">
    <property type="protein sequence ID" value="CJA21571.1"/>
    <property type="gene ID" value="WBGene00177143"/>
</dbReference>
<name>A0A8R1E3Z3_CAEJA</name>
<feature type="region of interest" description="Disordered" evidence="1">
    <location>
        <begin position="68"/>
        <end position="121"/>
    </location>
</feature>
<evidence type="ECO:0000313" key="2">
    <source>
        <dbReference type="EnsemblMetazoa" id="CJA21571.1"/>
    </source>
</evidence>
<feature type="compositionally biased region" description="Basic residues" evidence="1">
    <location>
        <begin position="94"/>
        <end position="104"/>
    </location>
</feature>
<proteinExistence type="predicted"/>
<reference evidence="2" key="2">
    <citation type="submission" date="2022-06" db="UniProtKB">
        <authorList>
            <consortium name="EnsemblMetazoa"/>
        </authorList>
    </citation>
    <scope>IDENTIFICATION</scope>
    <source>
        <strain evidence="2">DF5081</strain>
    </source>
</reference>
<accession>A0A8R1E3Z3</accession>
<keyword evidence="3" id="KW-1185">Reference proteome</keyword>
<protein>
    <submittedName>
        <fullName evidence="2">Uncharacterized protein</fullName>
    </submittedName>
</protein>
<organism evidence="2 3">
    <name type="scientific">Caenorhabditis japonica</name>
    <dbReference type="NCBI Taxonomy" id="281687"/>
    <lineage>
        <taxon>Eukaryota</taxon>
        <taxon>Metazoa</taxon>
        <taxon>Ecdysozoa</taxon>
        <taxon>Nematoda</taxon>
        <taxon>Chromadorea</taxon>
        <taxon>Rhabditida</taxon>
        <taxon>Rhabditina</taxon>
        <taxon>Rhabditomorpha</taxon>
        <taxon>Rhabditoidea</taxon>
        <taxon>Rhabditidae</taxon>
        <taxon>Peloderinae</taxon>
        <taxon>Caenorhabditis</taxon>
    </lineage>
</organism>
<feature type="compositionally biased region" description="Basic and acidic residues" evidence="1">
    <location>
        <begin position="68"/>
        <end position="93"/>
    </location>
</feature>